<evidence type="ECO:0008006" key="3">
    <source>
        <dbReference type="Google" id="ProtNLM"/>
    </source>
</evidence>
<evidence type="ECO:0000313" key="2">
    <source>
        <dbReference type="Proteomes" id="UP001172743"/>
    </source>
</evidence>
<keyword evidence="2" id="KW-1185">Reference proteome</keyword>
<comment type="caution">
    <text evidence="1">The sequence shown here is derived from an EMBL/GenBank/DDBJ whole genome shotgun (WGS) entry which is preliminary data.</text>
</comment>
<proteinExistence type="predicted"/>
<name>A0ABT8GW64_9BACL</name>
<organism evidence="1 2">
    <name type="scientific">Ureibacillus aquaedulcis</name>
    <dbReference type="NCBI Taxonomy" id="3058421"/>
    <lineage>
        <taxon>Bacteria</taxon>
        <taxon>Bacillati</taxon>
        <taxon>Bacillota</taxon>
        <taxon>Bacilli</taxon>
        <taxon>Bacillales</taxon>
        <taxon>Caryophanaceae</taxon>
        <taxon>Ureibacillus</taxon>
    </lineage>
</organism>
<sequence length="315" mass="35962">MKTLTASNQRVQFYLNHTKEKPSTSATRKRLEALQTTLEERNIMIDEMFPHKQLAVVDRIIYLTSGAGITKVGADRLAEKCKVSTRTVTSAVRALKETGEFIVGRLIKTKGGAGKYIFVDKKHPNFREIMRDVFSFSDYKFAQLTAEQIAEQEIIESVEAVSSNEENKSPNINIYFKKQEKNNYISDIVNAIKDSIEEEVHPSREYVEEYASNSLQIEFYDLLNGLAYPKPIDAVKHILALRIGSDCDIKRFIKAKNIVHSISMRILDGYEFDNIPAAFTAALIKSESYEVPPVKAEPTYPKRSVSFYNWLNERE</sequence>
<reference evidence="1" key="1">
    <citation type="submission" date="2023-07" db="EMBL/GenBank/DDBJ databases">
        <title>Ureibacillus sp. isolated from freshwater well.</title>
        <authorList>
            <person name="Kirdat K."/>
            <person name="Bhatt A."/>
            <person name="Teware R."/>
            <person name="Bhavsar Y."/>
            <person name="Yadav A."/>
        </authorList>
    </citation>
    <scope>NUCLEOTIDE SEQUENCE</scope>
    <source>
        <strain evidence="1">BA0131</strain>
    </source>
</reference>
<protein>
    <recommendedName>
        <fullName evidence="3">HTH domain-containing protein</fullName>
    </recommendedName>
</protein>
<dbReference type="RefSeq" id="WP_301139931.1">
    <property type="nucleotide sequence ID" value="NZ_JAUHTQ010000029.1"/>
</dbReference>
<dbReference type="Proteomes" id="UP001172743">
    <property type="component" value="Unassembled WGS sequence"/>
</dbReference>
<gene>
    <name evidence="1" type="ORF">QYB95_18950</name>
</gene>
<accession>A0ABT8GW64</accession>
<evidence type="ECO:0000313" key="1">
    <source>
        <dbReference type="EMBL" id="MDN4495622.1"/>
    </source>
</evidence>
<dbReference type="EMBL" id="JAUHTQ010000029">
    <property type="protein sequence ID" value="MDN4495622.1"/>
    <property type="molecule type" value="Genomic_DNA"/>
</dbReference>